<protein>
    <submittedName>
        <fullName evidence="1">Uncharacterized protein</fullName>
    </submittedName>
</protein>
<accession>A0A0F6YPJ8</accession>
<evidence type="ECO:0000313" key="2">
    <source>
        <dbReference type="Proteomes" id="UP000202958"/>
    </source>
</evidence>
<reference evidence="1 2" key="1">
    <citation type="submission" date="2015-04" db="EMBL/GenBank/DDBJ databases">
        <authorList>
            <person name="Hodson T.S."/>
            <person name="Hyde J.R."/>
            <person name="Schouten J.T."/>
            <person name="Crockett J.T."/>
            <person name="Smith T.A."/>
            <person name="Merrill B.D."/>
            <person name="Crook M.B."/>
            <person name="Griffitts J.S."/>
            <person name="Burnett S.H."/>
            <person name="Grose J.H."/>
            <person name="Breakwell D.P."/>
        </authorList>
    </citation>
    <scope>NUCLEOTIDE SEQUENCE [LARGE SCALE GENOMIC DNA]</scope>
</reference>
<dbReference type="KEGG" id="vg:26639113"/>
<dbReference type="RefSeq" id="YP_009212618.1">
    <property type="nucleotide sequence ID" value="NC_028945.1"/>
</dbReference>
<sequence length="122" mass="13923">MRNSLKTALAYAHITGNLPKNIHMDTYLQASSCLKTGFGNGPPRKIVKDEYLKDIEDHPFVIGHKLLSEQGFSLPRQRKTSHTISYMRHDDVEAFITRSGKHCWYWTPNGRGGMATETFDLK</sequence>
<name>A0A0F6YPJ8_9CAUD</name>
<organism evidence="1 2">
    <name type="scientific">Sinorhizobium phage phiN3</name>
    <dbReference type="NCBI Taxonomy" id="1647405"/>
    <lineage>
        <taxon>Viruses</taxon>
        <taxon>Duplodnaviria</taxon>
        <taxon>Heunggongvirae</taxon>
        <taxon>Uroviricota</taxon>
        <taxon>Caudoviricetes</taxon>
        <taxon>Emdodecavirus</taxon>
        <taxon>Emdodecavirus N3</taxon>
    </lineage>
</organism>
<dbReference type="Proteomes" id="UP000202958">
    <property type="component" value="Segment"/>
</dbReference>
<keyword evidence="2" id="KW-1185">Reference proteome</keyword>
<dbReference type="EMBL" id="KR052482">
    <property type="protein sequence ID" value="AKF13641.1"/>
    <property type="molecule type" value="Genomic_DNA"/>
</dbReference>
<gene>
    <name evidence="1" type="ORF">PHIN3_378</name>
</gene>
<evidence type="ECO:0000313" key="1">
    <source>
        <dbReference type="EMBL" id="AKF13641.1"/>
    </source>
</evidence>
<dbReference type="GeneID" id="26639113"/>
<proteinExistence type="predicted"/>